<protein>
    <submittedName>
        <fullName evidence="2">Uncharacterized protein YozE, UPF0346 family</fullName>
    </submittedName>
</protein>
<dbReference type="Gene3D" id="1.10.150.260">
    <property type="entry name" value="YozE SAM-like"/>
    <property type="match status" value="1"/>
</dbReference>
<keyword evidence="3" id="KW-1185">Reference proteome</keyword>
<reference evidence="3" key="1">
    <citation type="submission" date="2016-10" db="EMBL/GenBank/DDBJ databases">
        <authorList>
            <person name="Varghese N."/>
            <person name="Submissions S."/>
        </authorList>
    </citation>
    <scope>NUCLEOTIDE SEQUENCE [LARGE SCALE GENOMIC DNA]</scope>
    <source>
        <strain evidence="3">CGMCC 1.8895</strain>
    </source>
</reference>
<sequence length="73" mass="8898">MKNYSYYQYIKTRAGEKSEIGILSECIKKDSMFPKQETDYHQLSDYLERNPYPDINLNVFDDSYQDYENWLNH</sequence>
<evidence type="ECO:0000313" key="3">
    <source>
        <dbReference type="Proteomes" id="UP000199008"/>
    </source>
</evidence>
<dbReference type="Pfam" id="PF06855">
    <property type="entry name" value="YozE_SAM_like"/>
    <property type="match status" value="1"/>
</dbReference>
<dbReference type="SUPFAM" id="SSF140652">
    <property type="entry name" value="YozE-like"/>
    <property type="match status" value="1"/>
</dbReference>
<organism evidence="2 3">
    <name type="scientific">Lacicoccus qingdaonensis</name>
    <dbReference type="NCBI Taxonomy" id="576118"/>
    <lineage>
        <taxon>Bacteria</taxon>
        <taxon>Bacillati</taxon>
        <taxon>Bacillota</taxon>
        <taxon>Bacilli</taxon>
        <taxon>Bacillales</taxon>
        <taxon>Salinicoccaceae</taxon>
        <taxon>Lacicoccus</taxon>
    </lineage>
</organism>
<dbReference type="Proteomes" id="UP000199008">
    <property type="component" value="Unassembled WGS sequence"/>
</dbReference>
<dbReference type="RefSeq" id="WP_092984818.1">
    <property type="nucleotide sequence ID" value="NZ_FNFY01000004.1"/>
</dbReference>
<gene>
    <name evidence="2" type="ORF">SAMN05216216_10462</name>
</gene>
<name>A0A1G9CGU2_9BACL</name>
<dbReference type="InterPro" id="IPR023089">
    <property type="entry name" value="YozE_SAM-like"/>
</dbReference>
<dbReference type="AlphaFoldDB" id="A0A1G9CGU2"/>
<proteinExistence type="predicted"/>
<dbReference type="EMBL" id="FNFY01000004">
    <property type="protein sequence ID" value="SDK50877.1"/>
    <property type="molecule type" value="Genomic_DNA"/>
</dbReference>
<dbReference type="InterPro" id="IPR036806">
    <property type="entry name" value="YozE_SAM-like_sf"/>
</dbReference>
<feature type="domain" description="YozE SAM-like" evidence="1">
    <location>
        <begin position="5"/>
        <end position="69"/>
    </location>
</feature>
<evidence type="ECO:0000259" key="1">
    <source>
        <dbReference type="Pfam" id="PF06855"/>
    </source>
</evidence>
<dbReference type="OrthoDB" id="2242851at2"/>
<accession>A0A1G9CGU2</accession>
<dbReference type="STRING" id="576118.SAMN05216216_10462"/>
<evidence type="ECO:0000313" key="2">
    <source>
        <dbReference type="EMBL" id="SDK50877.1"/>
    </source>
</evidence>